<sequence>MIVNGNRKGFFRLFLSDDIFIEGIFQLLWFRQIIQRKTLFAFRVGKEIFVIQNIDTFFNALIADKNTVSGYDTLNLVLRFSAK</sequence>
<evidence type="ECO:0000313" key="1">
    <source>
        <dbReference type="EMBL" id="MPN34052.1"/>
    </source>
</evidence>
<comment type="caution">
    <text evidence="1">The sequence shown here is derived from an EMBL/GenBank/DDBJ whole genome shotgun (WGS) entry which is preliminary data.</text>
</comment>
<name>A0A645H6T0_9ZZZZ</name>
<gene>
    <name evidence="1" type="ORF">SDC9_181544</name>
</gene>
<organism evidence="1">
    <name type="scientific">bioreactor metagenome</name>
    <dbReference type="NCBI Taxonomy" id="1076179"/>
    <lineage>
        <taxon>unclassified sequences</taxon>
        <taxon>metagenomes</taxon>
        <taxon>ecological metagenomes</taxon>
    </lineage>
</organism>
<protein>
    <submittedName>
        <fullName evidence="1">Uncharacterized protein</fullName>
    </submittedName>
</protein>
<proteinExistence type="predicted"/>
<reference evidence="1" key="1">
    <citation type="submission" date="2019-08" db="EMBL/GenBank/DDBJ databases">
        <authorList>
            <person name="Kucharzyk K."/>
            <person name="Murdoch R.W."/>
            <person name="Higgins S."/>
            <person name="Loffler F."/>
        </authorList>
    </citation>
    <scope>NUCLEOTIDE SEQUENCE</scope>
</reference>
<dbReference type="EMBL" id="VSSQ01086887">
    <property type="protein sequence ID" value="MPN34052.1"/>
    <property type="molecule type" value="Genomic_DNA"/>
</dbReference>
<accession>A0A645H6T0</accession>
<dbReference type="AlphaFoldDB" id="A0A645H6T0"/>